<gene>
    <name evidence="1" type="ORF">RHMOL_Rhmol05G0031500</name>
</gene>
<dbReference type="Proteomes" id="UP001062846">
    <property type="component" value="Chromosome 5"/>
</dbReference>
<name>A0ACC0NKW8_RHOML</name>
<dbReference type="EMBL" id="CM046392">
    <property type="protein sequence ID" value="KAI8553636.1"/>
    <property type="molecule type" value="Genomic_DNA"/>
</dbReference>
<keyword evidence="2" id="KW-1185">Reference proteome</keyword>
<accession>A0ACC0NKW8</accession>
<protein>
    <submittedName>
        <fullName evidence="1">Uncharacterized protein</fullName>
    </submittedName>
</protein>
<comment type="caution">
    <text evidence="1">The sequence shown here is derived from an EMBL/GenBank/DDBJ whole genome shotgun (WGS) entry which is preliminary data.</text>
</comment>
<proteinExistence type="predicted"/>
<evidence type="ECO:0000313" key="2">
    <source>
        <dbReference type="Proteomes" id="UP001062846"/>
    </source>
</evidence>
<evidence type="ECO:0000313" key="1">
    <source>
        <dbReference type="EMBL" id="KAI8553636.1"/>
    </source>
</evidence>
<sequence>MVIFWFWVRVIYTISPGFTTTLAPARHQSGERFGFTLPLSLLLDFRLAKGSERDTVKTVLFVGTKQCKNHKLSLVGIKWKLAFVISEKNKVSSFKDKKKTSCSSCSAEGNDNELPDFCEFFKKSHTLKKTKEWIKPTCAVLHAAMEKARDEALKSGVSLTHEEFSTKVLGKGKNPKYLRGLGVGPTPTSLSFKSHLESRAHAELLSIRSEMELLREEQRRKREEYQREREERERERQEERDRLAKLESLVTKFLDTHGTPWVLGHNLRKLVLKNAWLSADGFNVMPALTDLTLEFIRLDDEDLSKVNSCFPSLQVLNLMGVGGLKEPKIHLLRLRECRWTVFNAPLSLTILAPNLIKLKLECIKPGSLFIDAPLLSDFHLSIERACNLVVKDFRDLKTLHVESPYLRTLLGQFRHGRSIKNLTVYISKWAESAEMANFNLERLLVAFPNAQSVTLGPGFWLEAGSCIHRGGSEVSVVGTK</sequence>
<reference evidence="1" key="1">
    <citation type="submission" date="2022-02" db="EMBL/GenBank/DDBJ databases">
        <title>Plant Genome Project.</title>
        <authorList>
            <person name="Zhang R.-G."/>
        </authorList>
    </citation>
    <scope>NUCLEOTIDE SEQUENCE</scope>
    <source>
        <strain evidence="1">AT1</strain>
    </source>
</reference>
<organism evidence="1 2">
    <name type="scientific">Rhododendron molle</name>
    <name type="common">Chinese azalea</name>
    <name type="synonym">Azalea mollis</name>
    <dbReference type="NCBI Taxonomy" id="49168"/>
    <lineage>
        <taxon>Eukaryota</taxon>
        <taxon>Viridiplantae</taxon>
        <taxon>Streptophyta</taxon>
        <taxon>Embryophyta</taxon>
        <taxon>Tracheophyta</taxon>
        <taxon>Spermatophyta</taxon>
        <taxon>Magnoliopsida</taxon>
        <taxon>eudicotyledons</taxon>
        <taxon>Gunneridae</taxon>
        <taxon>Pentapetalae</taxon>
        <taxon>asterids</taxon>
        <taxon>Ericales</taxon>
        <taxon>Ericaceae</taxon>
        <taxon>Ericoideae</taxon>
        <taxon>Rhodoreae</taxon>
        <taxon>Rhododendron</taxon>
    </lineage>
</organism>